<feature type="chain" id="PRO_5042671085" description="Carboxylic ester hydrolase" evidence="8">
    <location>
        <begin position="26"/>
        <end position="586"/>
    </location>
</feature>
<evidence type="ECO:0000256" key="3">
    <source>
        <dbReference type="ARBA" id="ARBA00022723"/>
    </source>
</evidence>
<dbReference type="PANTHER" id="PTHR33938">
    <property type="entry name" value="FERULOYL ESTERASE B-RELATED"/>
    <property type="match status" value="1"/>
</dbReference>
<comment type="similarity">
    <text evidence="1 8">Belongs to the tannase family.</text>
</comment>
<dbReference type="Proteomes" id="UP001320420">
    <property type="component" value="Unassembled WGS sequence"/>
</dbReference>
<keyword evidence="7" id="KW-1015">Disulfide bond</keyword>
<evidence type="ECO:0000256" key="9">
    <source>
        <dbReference type="SAM" id="MobiDB-lite"/>
    </source>
</evidence>
<dbReference type="Gene3D" id="3.40.50.1820">
    <property type="entry name" value="alpha/beta hydrolase"/>
    <property type="match status" value="1"/>
</dbReference>
<proteinExistence type="inferred from homology"/>
<dbReference type="InterPro" id="IPR029058">
    <property type="entry name" value="AB_hydrolase_fold"/>
</dbReference>
<evidence type="ECO:0000256" key="4">
    <source>
        <dbReference type="ARBA" id="ARBA00022729"/>
    </source>
</evidence>
<organism evidence="10 11">
    <name type="scientific">Diatrype stigma</name>
    <dbReference type="NCBI Taxonomy" id="117547"/>
    <lineage>
        <taxon>Eukaryota</taxon>
        <taxon>Fungi</taxon>
        <taxon>Dikarya</taxon>
        <taxon>Ascomycota</taxon>
        <taxon>Pezizomycotina</taxon>
        <taxon>Sordariomycetes</taxon>
        <taxon>Xylariomycetidae</taxon>
        <taxon>Xylariales</taxon>
        <taxon>Diatrypaceae</taxon>
        <taxon>Diatrype</taxon>
    </lineage>
</organism>
<sequence length="586" mass="63977">MMIIIRSVTAWTTVLIAGLVRYSEGLQQLQQVAPCSLEYFSKIVPAGLNAERVENVTTGYFVEAGNLGYPSFASGLPLLCAVIIQNTTADYRFGMFLPDTWNSKLLVVGNYAFLGGINWLDMGPGPKYGGMASLSTDTGHNSGAGDQTWADTDRKKRNWAYEALEGSIRSGKSLIQAYYDDAPIAYTYFSGCSTGGRQGLKQIQRDPDVFDGALIGAPAWDTKHLMPWVSKLAVWNLPENASYALSDPSLFTRLQAEVLAQCDHLDGVRDNIVSAPDLCRQAFDFTKIRCGTAAAGSGSDDGCWTQPQIDTARKMYGDYTTANGTLIYSGLTHGSEAEWTSYLFPIAPEAYNVRRNFDAQFERYFLNYGPDWPITAYNDSVVDDPMDSYPGGGRSGGGADDGSEEPPPAVAATADQYDLGRRFREHGHKVILYGGLADGVVPVRHTTLYYERTKEATGALDGFLRYFQIPGMGHCWGTAAGVRAPWMLGGAGQAAQWPPYNAGWSVPLGFDDARHDALLALVAWVERARAPDQIVASEFDVTTDAAGQAVVSLYRQRPVCAYPRVAVWDEGRGAQDEAESWRCEEV</sequence>
<keyword evidence="11" id="KW-1185">Reference proteome</keyword>
<keyword evidence="3" id="KW-0479">Metal-binding</keyword>
<keyword evidence="6" id="KW-0106">Calcium</keyword>
<dbReference type="EMBL" id="JAKJXP020000081">
    <property type="protein sequence ID" value="KAK7748436.1"/>
    <property type="molecule type" value="Genomic_DNA"/>
</dbReference>
<accession>A0AAN9UIA0</accession>
<evidence type="ECO:0000256" key="6">
    <source>
        <dbReference type="ARBA" id="ARBA00022837"/>
    </source>
</evidence>
<dbReference type="EC" id="3.1.1.-" evidence="8"/>
<dbReference type="SUPFAM" id="SSF53474">
    <property type="entry name" value="alpha/beta-Hydrolases"/>
    <property type="match status" value="1"/>
</dbReference>
<name>A0AAN9UIA0_9PEZI</name>
<evidence type="ECO:0000256" key="2">
    <source>
        <dbReference type="ARBA" id="ARBA00022487"/>
    </source>
</evidence>
<dbReference type="AlphaFoldDB" id="A0AAN9UIA0"/>
<gene>
    <name evidence="10" type="ORF">SLS62_008592</name>
</gene>
<evidence type="ECO:0000313" key="10">
    <source>
        <dbReference type="EMBL" id="KAK7748436.1"/>
    </source>
</evidence>
<evidence type="ECO:0000256" key="5">
    <source>
        <dbReference type="ARBA" id="ARBA00022801"/>
    </source>
</evidence>
<keyword evidence="4 8" id="KW-0732">Signal</keyword>
<evidence type="ECO:0000256" key="1">
    <source>
        <dbReference type="ARBA" id="ARBA00006249"/>
    </source>
</evidence>
<dbReference type="GO" id="GO:0030600">
    <property type="term" value="F:feruloyl esterase activity"/>
    <property type="evidence" value="ECO:0007669"/>
    <property type="project" value="UniProtKB-ARBA"/>
</dbReference>
<evidence type="ECO:0000313" key="11">
    <source>
        <dbReference type="Proteomes" id="UP001320420"/>
    </source>
</evidence>
<keyword evidence="2" id="KW-0719">Serine esterase</keyword>
<keyword evidence="5 8" id="KW-0378">Hydrolase</keyword>
<evidence type="ECO:0000256" key="7">
    <source>
        <dbReference type="ARBA" id="ARBA00023157"/>
    </source>
</evidence>
<reference evidence="10 11" key="1">
    <citation type="submission" date="2024-02" db="EMBL/GenBank/DDBJ databases">
        <title>De novo assembly and annotation of 12 fungi associated with fruit tree decline syndrome in Ontario, Canada.</title>
        <authorList>
            <person name="Sulman M."/>
            <person name="Ellouze W."/>
            <person name="Ilyukhin E."/>
        </authorList>
    </citation>
    <scope>NUCLEOTIDE SEQUENCE [LARGE SCALE GENOMIC DNA]</scope>
    <source>
        <strain evidence="10 11">M11/M66-122</strain>
    </source>
</reference>
<comment type="caution">
    <text evidence="10">The sequence shown here is derived from an EMBL/GenBank/DDBJ whole genome shotgun (WGS) entry which is preliminary data.</text>
</comment>
<dbReference type="PANTHER" id="PTHR33938:SF2">
    <property type="entry name" value="CARBOXYLIC ESTER HYDROLASE"/>
    <property type="match status" value="1"/>
</dbReference>
<feature type="region of interest" description="Disordered" evidence="9">
    <location>
        <begin position="385"/>
        <end position="410"/>
    </location>
</feature>
<evidence type="ECO:0000256" key="8">
    <source>
        <dbReference type="RuleBase" id="RU361238"/>
    </source>
</evidence>
<dbReference type="Pfam" id="PF07519">
    <property type="entry name" value="Tannase"/>
    <property type="match status" value="1"/>
</dbReference>
<dbReference type="GO" id="GO:0046872">
    <property type="term" value="F:metal ion binding"/>
    <property type="evidence" value="ECO:0007669"/>
    <property type="project" value="UniProtKB-KW"/>
</dbReference>
<dbReference type="InterPro" id="IPR011118">
    <property type="entry name" value="Tannase/feruloyl_esterase"/>
</dbReference>
<protein>
    <recommendedName>
        <fullName evidence="8">Carboxylic ester hydrolase</fullName>
        <ecNumber evidence="8">3.1.1.-</ecNumber>
    </recommendedName>
</protein>
<feature type="signal peptide" evidence="8">
    <location>
        <begin position="1"/>
        <end position="25"/>
    </location>
</feature>
<feature type="compositionally biased region" description="Gly residues" evidence="9">
    <location>
        <begin position="390"/>
        <end position="400"/>
    </location>
</feature>